<dbReference type="Gene3D" id="1.10.510.10">
    <property type="entry name" value="Transferase(Phosphotransferase) domain 1"/>
    <property type="match status" value="1"/>
</dbReference>
<keyword evidence="3" id="KW-1185">Reference proteome</keyword>
<evidence type="ECO:0000259" key="1">
    <source>
        <dbReference type="PROSITE" id="PS50011"/>
    </source>
</evidence>
<dbReference type="InParanoid" id="A0A165KBC2"/>
<dbReference type="PROSITE" id="PS50011">
    <property type="entry name" value="PROTEIN_KINASE_DOM"/>
    <property type="match status" value="1"/>
</dbReference>
<name>A0A165KBC2_EXIGL</name>
<evidence type="ECO:0000313" key="2">
    <source>
        <dbReference type="EMBL" id="KZV96084.1"/>
    </source>
</evidence>
<organism evidence="2 3">
    <name type="scientific">Exidia glandulosa HHB12029</name>
    <dbReference type="NCBI Taxonomy" id="1314781"/>
    <lineage>
        <taxon>Eukaryota</taxon>
        <taxon>Fungi</taxon>
        <taxon>Dikarya</taxon>
        <taxon>Basidiomycota</taxon>
        <taxon>Agaricomycotina</taxon>
        <taxon>Agaricomycetes</taxon>
        <taxon>Auriculariales</taxon>
        <taxon>Exidiaceae</taxon>
        <taxon>Exidia</taxon>
    </lineage>
</organism>
<dbReference type="GO" id="GO:0004672">
    <property type="term" value="F:protein kinase activity"/>
    <property type="evidence" value="ECO:0007669"/>
    <property type="project" value="InterPro"/>
</dbReference>
<dbReference type="SUPFAM" id="SSF56112">
    <property type="entry name" value="Protein kinase-like (PK-like)"/>
    <property type="match status" value="1"/>
</dbReference>
<dbReference type="AlphaFoldDB" id="A0A165KBC2"/>
<dbReference type="InterPro" id="IPR000719">
    <property type="entry name" value="Prot_kinase_dom"/>
</dbReference>
<dbReference type="EMBL" id="KV425947">
    <property type="protein sequence ID" value="KZV96084.1"/>
    <property type="molecule type" value="Genomic_DNA"/>
</dbReference>
<gene>
    <name evidence="2" type="ORF">EXIGLDRAFT_765619</name>
</gene>
<dbReference type="Pfam" id="PF07714">
    <property type="entry name" value="PK_Tyr_Ser-Thr"/>
    <property type="match status" value="1"/>
</dbReference>
<proteinExistence type="predicted"/>
<dbReference type="GO" id="GO:0005524">
    <property type="term" value="F:ATP binding"/>
    <property type="evidence" value="ECO:0007669"/>
    <property type="project" value="InterPro"/>
</dbReference>
<feature type="domain" description="Protein kinase" evidence="1">
    <location>
        <begin position="1"/>
        <end position="124"/>
    </location>
</feature>
<dbReference type="OrthoDB" id="6718656at2759"/>
<evidence type="ECO:0000313" key="3">
    <source>
        <dbReference type="Proteomes" id="UP000077266"/>
    </source>
</evidence>
<reference evidence="2 3" key="1">
    <citation type="journal article" date="2016" name="Mol. Biol. Evol.">
        <title>Comparative Genomics of Early-Diverging Mushroom-Forming Fungi Provides Insights into the Origins of Lignocellulose Decay Capabilities.</title>
        <authorList>
            <person name="Nagy L.G."/>
            <person name="Riley R."/>
            <person name="Tritt A."/>
            <person name="Adam C."/>
            <person name="Daum C."/>
            <person name="Floudas D."/>
            <person name="Sun H."/>
            <person name="Yadav J.S."/>
            <person name="Pangilinan J."/>
            <person name="Larsson K.H."/>
            <person name="Matsuura K."/>
            <person name="Barry K."/>
            <person name="Labutti K."/>
            <person name="Kuo R."/>
            <person name="Ohm R.A."/>
            <person name="Bhattacharya S.S."/>
            <person name="Shirouzu T."/>
            <person name="Yoshinaga Y."/>
            <person name="Martin F.M."/>
            <person name="Grigoriev I.V."/>
            <person name="Hibbett D.S."/>
        </authorList>
    </citation>
    <scope>NUCLEOTIDE SEQUENCE [LARGE SCALE GENOMIC DNA]</scope>
    <source>
        <strain evidence="2 3">HHB12029</strain>
    </source>
</reference>
<sequence length="192" mass="21170">MVSACGVARLVESTKTIPITEQPRAPTDPEDRLPMTTATDVYAFGWLVFQVLTDIDPFEMVRNPNIMKLIASGVKPNRLAPSTLPWKRGLDDVLWNQCLRCWEISPTERPTMEDVLEVFNVPVAPACPRVKVEQLSGSKAQNRAALQRADAAQDNAAGGRLLCITINAETSLTILGRSSYSLVHRVVDTLKL</sequence>
<protein>
    <recommendedName>
        <fullName evidence="1">Protein kinase domain-containing protein</fullName>
    </recommendedName>
</protein>
<accession>A0A165KBC2</accession>
<dbReference type="InterPro" id="IPR011009">
    <property type="entry name" value="Kinase-like_dom_sf"/>
</dbReference>
<dbReference type="Proteomes" id="UP000077266">
    <property type="component" value="Unassembled WGS sequence"/>
</dbReference>
<dbReference type="InterPro" id="IPR001245">
    <property type="entry name" value="Ser-Thr/Tyr_kinase_cat_dom"/>
</dbReference>